<gene>
    <name evidence="2" type="ORF">RDB_LOCUS87248</name>
</gene>
<sequence>MSDGARLHELWASALSDAANTLKGLVGSSGWVRVSSSNGGNGSLHKKGNVFRAVIEIDEGTCPGVDEWRALFSSPELRKEWDVMTDKVQVLEVLDPATRVVKTDYALGWPAK</sequence>
<dbReference type="EMBL" id="CAJMWQ010001692">
    <property type="protein sequence ID" value="CAE6459819.1"/>
    <property type="molecule type" value="Genomic_DNA"/>
</dbReference>
<dbReference type="Pfam" id="PF01852">
    <property type="entry name" value="START"/>
    <property type="match status" value="1"/>
</dbReference>
<protein>
    <recommendedName>
        <fullName evidence="1">START domain-containing protein</fullName>
    </recommendedName>
</protein>
<name>A0A8H3BK75_9AGAM</name>
<dbReference type="InterPro" id="IPR002913">
    <property type="entry name" value="START_lipid-bd_dom"/>
</dbReference>
<accession>A0A8H3BK75</accession>
<dbReference type="Proteomes" id="UP000663826">
    <property type="component" value="Unassembled WGS sequence"/>
</dbReference>
<evidence type="ECO:0000313" key="3">
    <source>
        <dbReference type="Proteomes" id="UP000663826"/>
    </source>
</evidence>
<dbReference type="GO" id="GO:0008289">
    <property type="term" value="F:lipid binding"/>
    <property type="evidence" value="ECO:0007669"/>
    <property type="project" value="InterPro"/>
</dbReference>
<organism evidence="2 3">
    <name type="scientific">Rhizoctonia solani</name>
    <dbReference type="NCBI Taxonomy" id="456999"/>
    <lineage>
        <taxon>Eukaryota</taxon>
        <taxon>Fungi</taxon>
        <taxon>Dikarya</taxon>
        <taxon>Basidiomycota</taxon>
        <taxon>Agaricomycotina</taxon>
        <taxon>Agaricomycetes</taxon>
        <taxon>Cantharellales</taxon>
        <taxon>Ceratobasidiaceae</taxon>
        <taxon>Rhizoctonia</taxon>
    </lineage>
</organism>
<dbReference type="Gene3D" id="3.30.530.20">
    <property type="match status" value="1"/>
</dbReference>
<dbReference type="AlphaFoldDB" id="A0A8H3BK75"/>
<dbReference type="InterPro" id="IPR023393">
    <property type="entry name" value="START-like_dom_sf"/>
</dbReference>
<feature type="domain" description="START" evidence="1">
    <location>
        <begin position="21"/>
        <end position="109"/>
    </location>
</feature>
<dbReference type="SUPFAM" id="SSF55961">
    <property type="entry name" value="Bet v1-like"/>
    <property type="match status" value="1"/>
</dbReference>
<proteinExistence type="predicted"/>
<reference evidence="2" key="1">
    <citation type="submission" date="2021-01" db="EMBL/GenBank/DDBJ databases">
        <authorList>
            <person name="Kaushik A."/>
        </authorList>
    </citation>
    <scope>NUCLEOTIDE SEQUENCE</scope>
    <source>
        <strain evidence="2">AG1-1B</strain>
    </source>
</reference>
<evidence type="ECO:0000259" key="1">
    <source>
        <dbReference type="Pfam" id="PF01852"/>
    </source>
</evidence>
<evidence type="ECO:0000313" key="2">
    <source>
        <dbReference type="EMBL" id="CAE6459819.1"/>
    </source>
</evidence>
<comment type="caution">
    <text evidence="2">The sequence shown here is derived from an EMBL/GenBank/DDBJ whole genome shotgun (WGS) entry which is preliminary data.</text>
</comment>